<comment type="caution">
    <text evidence="2">The sequence shown here is derived from an EMBL/GenBank/DDBJ whole genome shotgun (WGS) entry which is preliminary data.</text>
</comment>
<dbReference type="GO" id="GO:0005737">
    <property type="term" value="C:cytoplasm"/>
    <property type="evidence" value="ECO:0007669"/>
    <property type="project" value="TreeGrafter"/>
</dbReference>
<dbReference type="PANTHER" id="PTHR42850:SF4">
    <property type="entry name" value="ZINC-DEPENDENT ENDOPOLYPHOSPHATASE"/>
    <property type="match status" value="1"/>
</dbReference>
<dbReference type="Pfam" id="PF00149">
    <property type="entry name" value="Metallophos"/>
    <property type="match status" value="1"/>
</dbReference>
<feature type="domain" description="Calcineurin-like phosphoesterase" evidence="1">
    <location>
        <begin position="19"/>
        <end position="198"/>
    </location>
</feature>
<dbReference type="GO" id="GO:0016791">
    <property type="term" value="F:phosphatase activity"/>
    <property type="evidence" value="ECO:0007669"/>
    <property type="project" value="TreeGrafter"/>
</dbReference>
<dbReference type="AlphaFoldDB" id="A0A7V2T058"/>
<dbReference type="EMBL" id="DRMS01000215">
    <property type="protein sequence ID" value="HFC92290.1"/>
    <property type="molecule type" value="Genomic_DNA"/>
</dbReference>
<dbReference type="Proteomes" id="UP000885750">
    <property type="component" value="Unassembled WGS sequence"/>
</dbReference>
<organism evidence="2">
    <name type="scientific">Leucothrix mucor</name>
    <dbReference type="NCBI Taxonomy" id="45248"/>
    <lineage>
        <taxon>Bacteria</taxon>
        <taxon>Pseudomonadati</taxon>
        <taxon>Pseudomonadota</taxon>
        <taxon>Gammaproteobacteria</taxon>
        <taxon>Thiotrichales</taxon>
        <taxon>Thiotrichaceae</taxon>
        <taxon>Leucothrix</taxon>
    </lineage>
</organism>
<protein>
    <submittedName>
        <fullName evidence="2">Phosphoprotein phosphatase</fullName>
    </submittedName>
</protein>
<dbReference type="PANTHER" id="PTHR42850">
    <property type="entry name" value="METALLOPHOSPHOESTERASE"/>
    <property type="match status" value="1"/>
</dbReference>
<name>A0A7V2T058_LEUMU</name>
<dbReference type="InterPro" id="IPR050126">
    <property type="entry name" value="Ap4A_hydrolase"/>
</dbReference>
<accession>A0A7V2T058</accession>
<evidence type="ECO:0000259" key="1">
    <source>
        <dbReference type="Pfam" id="PF00149"/>
    </source>
</evidence>
<dbReference type="InterPro" id="IPR029052">
    <property type="entry name" value="Metallo-depent_PP-like"/>
</dbReference>
<reference evidence="2" key="1">
    <citation type="journal article" date="2020" name="mSystems">
        <title>Genome- and Community-Level Interaction Insights into Carbon Utilization and Element Cycling Functions of Hydrothermarchaeota in Hydrothermal Sediment.</title>
        <authorList>
            <person name="Zhou Z."/>
            <person name="Liu Y."/>
            <person name="Xu W."/>
            <person name="Pan J."/>
            <person name="Luo Z.H."/>
            <person name="Li M."/>
        </authorList>
    </citation>
    <scope>NUCLEOTIDE SEQUENCE [LARGE SCALE GENOMIC DNA]</scope>
    <source>
        <strain evidence="2">HyVt-493</strain>
    </source>
</reference>
<dbReference type="GO" id="GO:0008803">
    <property type="term" value="F:bis(5'-nucleosyl)-tetraphosphatase (symmetrical) activity"/>
    <property type="evidence" value="ECO:0007669"/>
    <property type="project" value="TreeGrafter"/>
</dbReference>
<gene>
    <name evidence="2" type="ORF">ENJ51_05695</name>
</gene>
<dbReference type="Gene3D" id="3.60.21.10">
    <property type="match status" value="1"/>
</dbReference>
<sequence length="249" mass="28875">MQNFLFKFFPVNRTGCDFVVGDIHGMFNSLEELLEKISFNPNRDRVFSVGDLIDRGDQSHRVLEFLNKPWFFSVMGNHESMLLDSRVSAHTLHNWTKYNGGAWWKKLSKKAQDEIHHKISKLPYLFEIETAIGSIAVAHADIPTEKHWSDIVRTISTDDDLKSYVLWSRQRHKNMRRTNSTSPIEGIKLAVMGHTPHKEPLRRENVFYIDTGATYTNDRNLGCLTLLQIHPTLKVHQHSTYTDDLQCLI</sequence>
<dbReference type="InterPro" id="IPR004843">
    <property type="entry name" value="Calcineurin-like_PHP"/>
</dbReference>
<evidence type="ECO:0000313" key="2">
    <source>
        <dbReference type="EMBL" id="HFC92290.1"/>
    </source>
</evidence>
<proteinExistence type="predicted"/>
<dbReference type="GO" id="GO:0110154">
    <property type="term" value="P:RNA decapping"/>
    <property type="evidence" value="ECO:0007669"/>
    <property type="project" value="TreeGrafter"/>
</dbReference>
<dbReference type="SUPFAM" id="SSF56300">
    <property type="entry name" value="Metallo-dependent phosphatases"/>
    <property type="match status" value="1"/>
</dbReference>